<dbReference type="Gene3D" id="1.10.10.10">
    <property type="entry name" value="Winged helix-like DNA-binding domain superfamily/Winged helix DNA-binding domain"/>
    <property type="match status" value="1"/>
</dbReference>
<keyword evidence="1" id="KW-0805">Transcription regulation</keyword>
<evidence type="ECO:0000256" key="2">
    <source>
        <dbReference type="ARBA" id="ARBA00023125"/>
    </source>
</evidence>
<evidence type="ECO:0000256" key="3">
    <source>
        <dbReference type="ARBA" id="ARBA00023163"/>
    </source>
</evidence>
<feature type="domain" description="HTH crp-type" evidence="4">
    <location>
        <begin position="160"/>
        <end position="226"/>
    </location>
</feature>
<dbReference type="InterPro" id="IPR014710">
    <property type="entry name" value="RmlC-like_jellyroll"/>
</dbReference>
<protein>
    <submittedName>
        <fullName evidence="5">Crp/Fnr family transcriptional regulator</fullName>
    </submittedName>
</protein>
<dbReference type="InterPro" id="IPR036388">
    <property type="entry name" value="WH-like_DNA-bd_sf"/>
</dbReference>
<sequence length="252" mass="27226">MSATARLSRGAAGGEDAPPFSANRLLAALRPDALETLSPYLILVDLPQDEVLFDAGDDVEHTYLPCGPTQASLLVVTSDGQEIEAASIGHEGAIGGMVSAGFKPAYGRAVVRVPGYAFCVPTARLEEVKNRSPVVADLFDRYADVFIAQMMQVAACNALHPIEQRACRWLLFAHDRSGDEPIRLTQETLAQMLGVQRTTISAVARSLQDSGLIHIGRGRVEVLDRPGLEKRACECHDAVEAHFRRVLPKVAD</sequence>
<proteinExistence type="predicted"/>
<organism evidence="5 6">
    <name type="scientific">Caulobacter segnis</name>
    <dbReference type="NCBI Taxonomy" id="88688"/>
    <lineage>
        <taxon>Bacteria</taxon>
        <taxon>Pseudomonadati</taxon>
        <taxon>Pseudomonadota</taxon>
        <taxon>Alphaproteobacteria</taxon>
        <taxon>Caulobacterales</taxon>
        <taxon>Caulobacteraceae</taxon>
        <taxon>Caulobacter</taxon>
    </lineage>
</organism>
<accession>A0A2W5X3C9</accession>
<dbReference type="Proteomes" id="UP000249393">
    <property type="component" value="Unassembled WGS sequence"/>
</dbReference>
<evidence type="ECO:0000259" key="4">
    <source>
        <dbReference type="PROSITE" id="PS51063"/>
    </source>
</evidence>
<comment type="caution">
    <text evidence="5">The sequence shown here is derived from an EMBL/GenBank/DDBJ whole genome shotgun (WGS) entry which is preliminary data.</text>
</comment>
<dbReference type="PROSITE" id="PS51063">
    <property type="entry name" value="HTH_CRP_2"/>
    <property type="match status" value="1"/>
</dbReference>
<dbReference type="GO" id="GO:0003677">
    <property type="term" value="F:DNA binding"/>
    <property type="evidence" value="ECO:0007669"/>
    <property type="project" value="UniProtKB-KW"/>
</dbReference>
<dbReference type="AlphaFoldDB" id="A0A2W5X3C9"/>
<reference evidence="5 6" key="1">
    <citation type="submission" date="2017-08" db="EMBL/GenBank/DDBJ databases">
        <title>Infants hospitalized years apart are colonized by the same room-sourced microbial strains.</title>
        <authorList>
            <person name="Brooks B."/>
            <person name="Olm M.R."/>
            <person name="Firek B.A."/>
            <person name="Baker R."/>
            <person name="Thomas B.C."/>
            <person name="Morowitz M.J."/>
            <person name="Banfield J.F."/>
        </authorList>
    </citation>
    <scope>NUCLEOTIDE SEQUENCE [LARGE SCALE GENOMIC DNA]</scope>
    <source>
        <strain evidence="5">S2_003_000_R2_4</strain>
    </source>
</reference>
<dbReference type="SMART" id="SM00419">
    <property type="entry name" value="HTH_CRP"/>
    <property type="match status" value="1"/>
</dbReference>
<evidence type="ECO:0000313" key="6">
    <source>
        <dbReference type="Proteomes" id="UP000249393"/>
    </source>
</evidence>
<dbReference type="InterPro" id="IPR036390">
    <property type="entry name" value="WH_DNA-bd_sf"/>
</dbReference>
<dbReference type="GO" id="GO:0006355">
    <property type="term" value="P:regulation of DNA-templated transcription"/>
    <property type="evidence" value="ECO:0007669"/>
    <property type="project" value="InterPro"/>
</dbReference>
<dbReference type="EMBL" id="QFQZ01000018">
    <property type="protein sequence ID" value="PZR35164.1"/>
    <property type="molecule type" value="Genomic_DNA"/>
</dbReference>
<dbReference type="Pfam" id="PF13545">
    <property type="entry name" value="HTH_Crp_2"/>
    <property type="match status" value="1"/>
</dbReference>
<keyword evidence="2" id="KW-0238">DNA-binding</keyword>
<keyword evidence="3" id="KW-0804">Transcription</keyword>
<dbReference type="SUPFAM" id="SSF46785">
    <property type="entry name" value="Winged helix' DNA-binding domain"/>
    <property type="match status" value="1"/>
</dbReference>
<dbReference type="Gene3D" id="2.60.120.10">
    <property type="entry name" value="Jelly Rolls"/>
    <property type="match status" value="1"/>
</dbReference>
<dbReference type="SUPFAM" id="SSF51206">
    <property type="entry name" value="cAMP-binding domain-like"/>
    <property type="match status" value="1"/>
</dbReference>
<dbReference type="InterPro" id="IPR012318">
    <property type="entry name" value="HTH_CRP"/>
</dbReference>
<evidence type="ECO:0000256" key="1">
    <source>
        <dbReference type="ARBA" id="ARBA00023015"/>
    </source>
</evidence>
<evidence type="ECO:0000313" key="5">
    <source>
        <dbReference type="EMBL" id="PZR35164.1"/>
    </source>
</evidence>
<gene>
    <name evidence="5" type="ORF">DI526_07925</name>
</gene>
<dbReference type="RefSeq" id="WP_304276338.1">
    <property type="nucleotide sequence ID" value="NZ_QFQZ01000018.1"/>
</dbReference>
<name>A0A2W5X3C9_9CAUL</name>
<dbReference type="InterPro" id="IPR018490">
    <property type="entry name" value="cNMP-bd_dom_sf"/>
</dbReference>